<keyword evidence="2" id="KW-0808">Transferase</keyword>
<feature type="domain" description="Aminotransferase class V" evidence="1">
    <location>
        <begin position="44"/>
        <end position="282"/>
    </location>
</feature>
<keyword evidence="3" id="KW-1185">Reference proteome</keyword>
<evidence type="ECO:0000313" key="2">
    <source>
        <dbReference type="EMBL" id="GAA4861266.1"/>
    </source>
</evidence>
<evidence type="ECO:0000313" key="3">
    <source>
        <dbReference type="Proteomes" id="UP001500457"/>
    </source>
</evidence>
<name>A0ABP9E160_9PSEU</name>
<dbReference type="Proteomes" id="UP001500457">
    <property type="component" value="Unassembled WGS sequence"/>
</dbReference>
<protein>
    <submittedName>
        <fullName evidence="2">Aminotransferase class V-fold PLP-dependent enzyme</fullName>
    </submittedName>
</protein>
<evidence type="ECO:0000259" key="1">
    <source>
        <dbReference type="Pfam" id="PF00266"/>
    </source>
</evidence>
<dbReference type="InterPro" id="IPR000192">
    <property type="entry name" value="Aminotrans_V_dom"/>
</dbReference>
<sequence>MRDAFGTTFDVDGVYLNTPSIGLPPQPVVAAVSDAVVAWGRAETSAPQFDAPVATARGAFAQLVGVPASSVVLGTAVSGLLGLVAASLPPGARVLTADREFTSVTFPFVAAGHEVVELPLDELPERTRAADVVAVSVVASADGAVVDLDALRAEVGPDTLVVLDATQSLGWLPADLSWADVVVAGGYKWLLSPRGAAWMALSDRLAERVAPVQSGWYAGGWDAIYGLPLRLHPDARRFDLSPVWLAQVGAAVALPWLASLDAAAVREHAVGLANRVRTGLDLPPAESAIVSVRHPGAPDRLGRAGVRCAVRGGAARLGFHLHNTEDDADAVVEAVRASSSSG</sequence>
<dbReference type="SUPFAM" id="SSF53383">
    <property type="entry name" value="PLP-dependent transferases"/>
    <property type="match status" value="1"/>
</dbReference>
<gene>
    <name evidence="2" type="ORF">GCM10023203_05790</name>
</gene>
<accession>A0ABP9E160</accession>
<keyword evidence="2" id="KW-0032">Aminotransferase</keyword>
<dbReference type="Gene3D" id="3.40.640.10">
    <property type="entry name" value="Type I PLP-dependent aspartate aminotransferase-like (Major domain)"/>
    <property type="match status" value="1"/>
</dbReference>
<dbReference type="InterPro" id="IPR015422">
    <property type="entry name" value="PyrdxlP-dep_Trfase_small"/>
</dbReference>
<comment type="caution">
    <text evidence="2">The sequence shown here is derived from an EMBL/GenBank/DDBJ whole genome shotgun (WGS) entry which is preliminary data.</text>
</comment>
<dbReference type="Pfam" id="PF00266">
    <property type="entry name" value="Aminotran_5"/>
    <property type="match status" value="1"/>
</dbReference>
<dbReference type="Gene3D" id="3.90.1150.10">
    <property type="entry name" value="Aspartate Aminotransferase, domain 1"/>
    <property type="match status" value="1"/>
</dbReference>
<organism evidence="2 3">
    <name type="scientific">Actinomycetospora straminea</name>
    <dbReference type="NCBI Taxonomy" id="663607"/>
    <lineage>
        <taxon>Bacteria</taxon>
        <taxon>Bacillati</taxon>
        <taxon>Actinomycetota</taxon>
        <taxon>Actinomycetes</taxon>
        <taxon>Pseudonocardiales</taxon>
        <taxon>Pseudonocardiaceae</taxon>
        <taxon>Actinomycetospora</taxon>
    </lineage>
</organism>
<dbReference type="GO" id="GO:0008483">
    <property type="term" value="F:transaminase activity"/>
    <property type="evidence" value="ECO:0007669"/>
    <property type="project" value="UniProtKB-KW"/>
</dbReference>
<proteinExistence type="predicted"/>
<dbReference type="PANTHER" id="PTHR43586">
    <property type="entry name" value="CYSTEINE DESULFURASE"/>
    <property type="match status" value="1"/>
</dbReference>
<dbReference type="InterPro" id="IPR015424">
    <property type="entry name" value="PyrdxlP-dep_Trfase"/>
</dbReference>
<reference evidence="3" key="1">
    <citation type="journal article" date="2019" name="Int. J. Syst. Evol. Microbiol.">
        <title>The Global Catalogue of Microorganisms (GCM) 10K type strain sequencing project: providing services to taxonomists for standard genome sequencing and annotation.</title>
        <authorList>
            <consortium name="The Broad Institute Genomics Platform"/>
            <consortium name="The Broad Institute Genome Sequencing Center for Infectious Disease"/>
            <person name="Wu L."/>
            <person name="Ma J."/>
        </authorList>
    </citation>
    <scope>NUCLEOTIDE SEQUENCE [LARGE SCALE GENOMIC DNA]</scope>
    <source>
        <strain evidence="3">JCM 17983</strain>
    </source>
</reference>
<dbReference type="EMBL" id="BAABHQ010000001">
    <property type="protein sequence ID" value="GAA4861266.1"/>
    <property type="molecule type" value="Genomic_DNA"/>
</dbReference>
<dbReference type="PANTHER" id="PTHR43586:SF21">
    <property type="entry name" value="PYRIDOXAL PHOSPHATE (PLP)-DEPENDENT ASPARTATE AMINOTRANSFERASE SUPERFAMILY"/>
    <property type="match status" value="1"/>
</dbReference>
<dbReference type="InterPro" id="IPR015421">
    <property type="entry name" value="PyrdxlP-dep_Trfase_major"/>
</dbReference>
<dbReference type="RefSeq" id="WP_274230893.1">
    <property type="nucleotide sequence ID" value="NZ_BAABHQ010000001.1"/>
</dbReference>